<keyword evidence="2" id="KW-1185">Reference proteome</keyword>
<name>A0A0B2UWT8_TOXCA</name>
<protein>
    <submittedName>
        <fullName evidence="1">Uncharacterized protein</fullName>
    </submittedName>
</protein>
<proteinExistence type="predicted"/>
<reference evidence="1 2" key="1">
    <citation type="submission" date="2014-11" db="EMBL/GenBank/DDBJ databases">
        <title>Genetic blueprint of the zoonotic pathogen Toxocara canis.</title>
        <authorList>
            <person name="Zhu X.-Q."/>
            <person name="Korhonen P.K."/>
            <person name="Cai H."/>
            <person name="Young N.D."/>
            <person name="Nejsum P."/>
            <person name="von Samson-Himmelstjerna G."/>
            <person name="Boag P.R."/>
            <person name="Tan P."/>
            <person name="Li Q."/>
            <person name="Min J."/>
            <person name="Yang Y."/>
            <person name="Wang X."/>
            <person name="Fang X."/>
            <person name="Hall R.S."/>
            <person name="Hofmann A."/>
            <person name="Sternberg P.W."/>
            <person name="Jex A.R."/>
            <person name="Gasser R.B."/>
        </authorList>
    </citation>
    <scope>NUCLEOTIDE SEQUENCE [LARGE SCALE GENOMIC DNA]</scope>
    <source>
        <strain evidence="1">PN_DK_2014</strain>
    </source>
</reference>
<sequence>MFLKHLILLKQCKAVTSIVSISTRSQVFKTQLLVHGEQVIIAAQTVTPESKKANGTDGSMPTCRMPIGTGFAFEIPSSPDVLILHFNQFLLLSWPSKSSCSGLEFRSPVNK</sequence>
<dbReference type="AlphaFoldDB" id="A0A0B2UWT8"/>
<evidence type="ECO:0000313" key="2">
    <source>
        <dbReference type="Proteomes" id="UP000031036"/>
    </source>
</evidence>
<gene>
    <name evidence="1" type="ORF">Tcan_12339</name>
</gene>
<accession>A0A0B2UWT8</accession>
<evidence type="ECO:0000313" key="1">
    <source>
        <dbReference type="EMBL" id="KHN73858.1"/>
    </source>
</evidence>
<organism evidence="1 2">
    <name type="scientific">Toxocara canis</name>
    <name type="common">Canine roundworm</name>
    <dbReference type="NCBI Taxonomy" id="6265"/>
    <lineage>
        <taxon>Eukaryota</taxon>
        <taxon>Metazoa</taxon>
        <taxon>Ecdysozoa</taxon>
        <taxon>Nematoda</taxon>
        <taxon>Chromadorea</taxon>
        <taxon>Rhabditida</taxon>
        <taxon>Spirurina</taxon>
        <taxon>Ascaridomorpha</taxon>
        <taxon>Ascaridoidea</taxon>
        <taxon>Toxocaridae</taxon>
        <taxon>Toxocara</taxon>
    </lineage>
</organism>
<dbReference type="Proteomes" id="UP000031036">
    <property type="component" value="Unassembled WGS sequence"/>
</dbReference>
<comment type="caution">
    <text evidence="1">The sequence shown here is derived from an EMBL/GenBank/DDBJ whole genome shotgun (WGS) entry which is preliminary data.</text>
</comment>
<dbReference type="EMBL" id="JPKZ01002995">
    <property type="protein sequence ID" value="KHN73858.1"/>
    <property type="molecule type" value="Genomic_DNA"/>
</dbReference>